<accession>A0A183U5M2</accession>
<evidence type="ECO:0000313" key="5">
    <source>
        <dbReference type="WBParaSite" id="TCNE_0000379201-mRNA-1"/>
    </source>
</evidence>
<keyword evidence="2" id="KW-0472">Membrane</keyword>
<reference evidence="5" key="1">
    <citation type="submission" date="2016-06" db="UniProtKB">
        <authorList>
            <consortium name="WormBaseParasite"/>
        </authorList>
    </citation>
    <scope>IDENTIFICATION</scope>
</reference>
<keyword evidence="4" id="KW-1185">Reference proteome</keyword>
<dbReference type="WBParaSite" id="TCNE_0000379201-mRNA-1">
    <property type="protein sequence ID" value="TCNE_0000379201-mRNA-1"/>
    <property type="gene ID" value="TCNE_0000379201"/>
</dbReference>
<feature type="region of interest" description="Disordered" evidence="1">
    <location>
        <begin position="81"/>
        <end position="116"/>
    </location>
</feature>
<dbReference type="Proteomes" id="UP000050794">
    <property type="component" value="Unassembled WGS sequence"/>
</dbReference>
<proteinExistence type="predicted"/>
<feature type="compositionally biased region" description="Polar residues" evidence="1">
    <location>
        <begin position="98"/>
        <end position="116"/>
    </location>
</feature>
<evidence type="ECO:0000256" key="1">
    <source>
        <dbReference type="SAM" id="MobiDB-lite"/>
    </source>
</evidence>
<evidence type="ECO:0000313" key="3">
    <source>
        <dbReference type="EMBL" id="VDM29509.1"/>
    </source>
</evidence>
<protein>
    <submittedName>
        <fullName evidence="3 5">Uncharacterized protein</fullName>
    </submittedName>
</protein>
<keyword evidence="2" id="KW-0812">Transmembrane</keyword>
<organism evidence="4 5">
    <name type="scientific">Toxocara canis</name>
    <name type="common">Canine roundworm</name>
    <dbReference type="NCBI Taxonomy" id="6265"/>
    <lineage>
        <taxon>Eukaryota</taxon>
        <taxon>Metazoa</taxon>
        <taxon>Ecdysozoa</taxon>
        <taxon>Nematoda</taxon>
        <taxon>Chromadorea</taxon>
        <taxon>Rhabditida</taxon>
        <taxon>Spirurina</taxon>
        <taxon>Ascaridomorpha</taxon>
        <taxon>Ascaridoidea</taxon>
        <taxon>Toxocaridae</taxon>
        <taxon>Toxocara</taxon>
    </lineage>
</organism>
<reference evidence="3 4" key="2">
    <citation type="submission" date="2018-11" db="EMBL/GenBank/DDBJ databases">
        <authorList>
            <consortium name="Pathogen Informatics"/>
        </authorList>
    </citation>
    <scope>NUCLEOTIDE SEQUENCE [LARGE SCALE GENOMIC DNA]</scope>
</reference>
<dbReference type="EMBL" id="UYWY01005303">
    <property type="protein sequence ID" value="VDM29509.1"/>
    <property type="molecule type" value="Genomic_DNA"/>
</dbReference>
<name>A0A183U5M2_TOXCA</name>
<gene>
    <name evidence="3" type="ORF">TCNE_LOCUS3792</name>
</gene>
<keyword evidence="2" id="KW-1133">Transmembrane helix</keyword>
<sequence>MAITTCCYHSFLLRLGTERNEADNQIGTVKVTGPETETSNYSSSDYEMGIAFVFVNGLITIAVCILGVIVGMKGYELLKARGKPKSAPNTARLAQPSLGATNEAAEQTPPQQDERQ</sequence>
<evidence type="ECO:0000256" key="2">
    <source>
        <dbReference type="SAM" id="Phobius"/>
    </source>
</evidence>
<evidence type="ECO:0000313" key="4">
    <source>
        <dbReference type="Proteomes" id="UP000050794"/>
    </source>
</evidence>
<feature type="transmembrane region" description="Helical" evidence="2">
    <location>
        <begin position="48"/>
        <end position="71"/>
    </location>
</feature>
<dbReference type="AlphaFoldDB" id="A0A183U5M2"/>